<feature type="region of interest" description="Disordered" evidence="1">
    <location>
        <begin position="177"/>
        <end position="199"/>
    </location>
</feature>
<feature type="compositionally biased region" description="Basic and acidic residues" evidence="1">
    <location>
        <begin position="105"/>
        <end position="138"/>
    </location>
</feature>
<accession>A0AAE0JYG5</accession>
<reference evidence="2" key="1">
    <citation type="journal article" date="2023" name="Mol. Phylogenet. Evol.">
        <title>Genome-scale phylogeny and comparative genomics of the fungal order Sordariales.</title>
        <authorList>
            <person name="Hensen N."/>
            <person name="Bonometti L."/>
            <person name="Westerberg I."/>
            <person name="Brannstrom I.O."/>
            <person name="Guillou S."/>
            <person name="Cros-Aarteil S."/>
            <person name="Calhoun S."/>
            <person name="Haridas S."/>
            <person name="Kuo A."/>
            <person name="Mondo S."/>
            <person name="Pangilinan J."/>
            <person name="Riley R."/>
            <person name="LaButti K."/>
            <person name="Andreopoulos B."/>
            <person name="Lipzen A."/>
            <person name="Chen C."/>
            <person name="Yan M."/>
            <person name="Daum C."/>
            <person name="Ng V."/>
            <person name="Clum A."/>
            <person name="Steindorff A."/>
            <person name="Ohm R.A."/>
            <person name="Martin F."/>
            <person name="Silar P."/>
            <person name="Natvig D.O."/>
            <person name="Lalanne C."/>
            <person name="Gautier V."/>
            <person name="Ament-Velasquez S.L."/>
            <person name="Kruys A."/>
            <person name="Hutchinson M.I."/>
            <person name="Powell A.J."/>
            <person name="Barry K."/>
            <person name="Miller A.N."/>
            <person name="Grigoriev I.V."/>
            <person name="Debuchy R."/>
            <person name="Gladieux P."/>
            <person name="Hiltunen Thoren M."/>
            <person name="Johannesson H."/>
        </authorList>
    </citation>
    <scope>NUCLEOTIDE SEQUENCE</scope>
    <source>
        <strain evidence="2">CBS 958.72</strain>
    </source>
</reference>
<comment type="caution">
    <text evidence="2">The sequence shown here is derived from an EMBL/GenBank/DDBJ whole genome shotgun (WGS) entry which is preliminary data.</text>
</comment>
<keyword evidence="3" id="KW-1185">Reference proteome</keyword>
<dbReference type="EMBL" id="JAULSN010000007">
    <property type="protein sequence ID" value="KAK3366669.1"/>
    <property type="molecule type" value="Genomic_DNA"/>
</dbReference>
<feature type="region of interest" description="Disordered" evidence="1">
    <location>
        <begin position="56"/>
        <end position="144"/>
    </location>
</feature>
<gene>
    <name evidence="2" type="ORF">B0T24DRAFT_722639</name>
</gene>
<proteinExistence type="predicted"/>
<evidence type="ECO:0000313" key="2">
    <source>
        <dbReference type="EMBL" id="KAK3366669.1"/>
    </source>
</evidence>
<protein>
    <submittedName>
        <fullName evidence="2">Uncharacterized protein</fullName>
    </submittedName>
</protein>
<evidence type="ECO:0000256" key="1">
    <source>
        <dbReference type="SAM" id="MobiDB-lite"/>
    </source>
</evidence>
<name>A0AAE0JYG5_9PEZI</name>
<sequence>MDHFEYNRKECFFQSAELEGSKPAGRGASPIKAMHDPAAATQYIPAAPHAASMPAAIGDLDLVPKKHRRKKVPRREPEPEPEPPALAPCQWVDDVGRRSGGAFTDEIRERGAREEAERNLVKDANDKYLRIHPPDPAKPKGRPVTKVAHLATKPPYRAKFPYLYALQALEQQQNHKHLYSPLHGGSSRSGSSQYLVWKT</sequence>
<dbReference type="Proteomes" id="UP001287356">
    <property type="component" value="Unassembled WGS sequence"/>
</dbReference>
<evidence type="ECO:0000313" key="3">
    <source>
        <dbReference type="Proteomes" id="UP001287356"/>
    </source>
</evidence>
<dbReference type="AlphaFoldDB" id="A0AAE0JYG5"/>
<feature type="compositionally biased region" description="Polar residues" evidence="1">
    <location>
        <begin position="186"/>
        <end position="199"/>
    </location>
</feature>
<reference evidence="2" key="2">
    <citation type="submission" date="2023-06" db="EMBL/GenBank/DDBJ databases">
        <authorList>
            <consortium name="Lawrence Berkeley National Laboratory"/>
            <person name="Haridas S."/>
            <person name="Hensen N."/>
            <person name="Bonometti L."/>
            <person name="Westerberg I."/>
            <person name="Brannstrom I.O."/>
            <person name="Guillou S."/>
            <person name="Cros-Aarteil S."/>
            <person name="Calhoun S."/>
            <person name="Kuo A."/>
            <person name="Mondo S."/>
            <person name="Pangilinan J."/>
            <person name="Riley R."/>
            <person name="Labutti K."/>
            <person name="Andreopoulos B."/>
            <person name="Lipzen A."/>
            <person name="Chen C."/>
            <person name="Yanf M."/>
            <person name="Daum C."/>
            <person name="Ng V."/>
            <person name="Clum A."/>
            <person name="Steindorff A."/>
            <person name="Ohm R."/>
            <person name="Martin F."/>
            <person name="Silar P."/>
            <person name="Natvig D."/>
            <person name="Lalanne C."/>
            <person name="Gautier V."/>
            <person name="Ament-Velasquez S.L."/>
            <person name="Kruys A."/>
            <person name="Hutchinson M.I."/>
            <person name="Powell A.J."/>
            <person name="Barry K."/>
            <person name="Miller A.N."/>
            <person name="Grigoriev I.V."/>
            <person name="Debuchy R."/>
            <person name="Gladieux P."/>
            <person name="Thoren M.H."/>
            <person name="Johannesson H."/>
        </authorList>
    </citation>
    <scope>NUCLEOTIDE SEQUENCE</scope>
    <source>
        <strain evidence="2">CBS 958.72</strain>
    </source>
</reference>
<organism evidence="2 3">
    <name type="scientific">Lasiosphaeria ovina</name>
    <dbReference type="NCBI Taxonomy" id="92902"/>
    <lineage>
        <taxon>Eukaryota</taxon>
        <taxon>Fungi</taxon>
        <taxon>Dikarya</taxon>
        <taxon>Ascomycota</taxon>
        <taxon>Pezizomycotina</taxon>
        <taxon>Sordariomycetes</taxon>
        <taxon>Sordariomycetidae</taxon>
        <taxon>Sordariales</taxon>
        <taxon>Lasiosphaeriaceae</taxon>
        <taxon>Lasiosphaeria</taxon>
    </lineage>
</organism>